<reference evidence="1 2" key="1">
    <citation type="submission" date="2020-10" db="EMBL/GenBank/DDBJ databases">
        <title>Connecting structure to function with the recovery of over 1000 high-quality activated sludge metagenome-assembled genomes encoding full-length rRNA genes using long-read sequencing.</title>
        <authorList>
            <person name="Singleton C.M."/>
            <person name="Petriglieri F."/>
            <person name="Kristensen J.M."/>
            <person name="Kirkegaard R.H."/>
            <person name="Michaelsen T.Y."/>
            <person name="Andersen M.H."/>
            <person name="Karst S.M."/>
            <person name="Dueholm M.S."/>
            <person name="Nielsen P.H."/>
            <person name="Albertsen M."/>
        </authorList>
    </citation>
    <scope>NUCLEOTIDE SEQUENCE [LARGE SCALE GENOMIC DNA]</scope>
    <source>
        <strain evidence="1">Ribe_18-Q3-R11-54_MAXAC.273</strain>
    </source>
</reference>
<protein>
    <submittedName>
        <fullName evidence="1">Uncharacterized protein</fullName>
    </submittedName>
</protein>
<sequence>MNTALRIFTSFVLISVAFSVSLKAQIRDLGQNALGSSEIKDTLDSDVLPLDTPVVMKYVFIGDPDVTFSYKDTFTWEDTKHYPLRFGQAHLGNYGSATRSLAPTLTSDIGFSTGWDQYDPYYLQVDSFKYYSQDVPVTKVKYSQAGQEDTYVSLRFGRSFAKGVNLSLSYDRINQIGEFAHQRQKNTAFGIGVWHNSPSGRYDAFYNYLSNAAIAEENGGISEPDLIGSPVVPDLKVPVYLLKGLTTHKHRSFDTKQIFHLIKDSSAPGIDLWMNTNFSTGLYKFEDVPLDSLSAYYGTEYRFDKRGIRQFTFEKDFEMSAGISLPWTSARSMIQSSLRYRFISLDQEPQNRKIKELFWEASGDFQWIKALQLKGRMSLGLGQANGSFLFKAEGILNTGLVGKFSGYWSIMARKPYMIESTLFVNQSSIYQYHFNNPFTNDVGVEWKWEKQKLQAGINWLVFDNYIYFDTLRHPAQISSSFSLRRFSIDKEFDFSWIGLKANIIWQPDAKDELAIPDLIYTAGIYGRLNLFTRKVTVMPGIDITYHDGYHGLSYFPVNGRYHLTNGNSIPDYFRVDAVIGMKIRFLKAFVRMEDLAGLWKSRVLYQADYYPHYPGYFRIGIEAGFFN</sequence>
<evidence type="ECO:0000313" key="2">
    <source>
        <dbReference type="Proteomes" id="UP000808337"/>
    </source>
</evidence>
<dbReference type="Proteomes" id="UP000808337">
    <property type="component" value="Unassembled WGS sequence"/>
</dbReference>
<dbReference type="Pfam" id="PF14121">
    <property type="entry name" value="Porin_10"/>
    <property type="match status" value="1"/>
</dbReference>
<comment type="caution">
    <text evidence="1">The sequence shown here is derived from an EMBL/GenBank/DDBJ whole genome shotgun (WGS) entry which is preliminary data.</text>
</comment>
<organism evidence="1 2">
    <name type="scientific">Candidatus Opimibacter skivensis</name>
    <dbReference type="NCBI Taxonomy" id="2982028"/>
    <lineage>
        <taxon>Bacteria</taxon>
        <taxon>Pseudomonadati</taxon>
        <taxon>Bacteroidota</taxon>
        <taxon>Saprospiria</taxon>
        <taxon>Saprospirales</taxon>
        <taxon>Saprospiraceae</taxon>
        <taxon>Candidatus Opimibacter</taxon>
    </lineage>
</organism>
<dbReference type="AlphaFoldDB" id="A0A9D7T0Y7"/>
<evidence type="ECO:0000313" key="1">
    <source>
        <dbReference type="EMBL" id="MBK9984334.1"/>
    </source>
</evidence>
<name>A0A9D7T0Y7_9BACT</name>
<dbReference type="SUPFAM" id="SSF56935">
    <property type="entry name" value="Porins"/>
    <property type="match status" value="1"/>
</dbReference>
<accession>A0A9D7T0Y7</accession>
<proteinExistence type="predicted"/>
<gene>
    <name evidence="1" type="ORF">IPP15_18540</name>
</gene>
<dbReference type="InterPro" id="IPR025631">
    <property type="entry name" value="Porin_10"/>
</dbReference>
<dbReference type="EMBL" id="JADKGY010000029">
    <property type="protein sequence ID" value="MBK9984334.1"/>
    <property type="molecule type" value="Genomic_DNA"/>
</dbReference>